<dbReference type="AlphaFoldDB" id="A0AAD0SE40"/>
<proteinExistence type="predicted"/>
<dbReference type="Proteomes" id="UP000261758">
    <property type="component" value="Chromosome"/>
</dbReference>
<dbReference type="EMBL" id="CP022759">
    <property type="protein sequence ID" value="AXV81667.1"/>
    <property type="molecule type" value="Genomic_DNA"/>
</dbReference>
<evidence type="ECO:0000313" key="1">
    <source>
        <dbReference type="EMBL" id="AXV81667.1"/>
    </source>
</evidence>
<protein>
    <submittedName>
        <fullName evidence="1">Type VI secretion protein</fullName>
    </submittedName>
</protein>
<dbReference type="InterPro" id="IPR021795">
    <property type="entry name" value="DUF3363"/>
</dbReference>
<organism evidence="1 2">
    <name type="scientific">Ralstonia solanacearum</name>
    <name type="common">Pseudomonas solanacearum</name>
    <dbReference type="NCBI Taxonomy" id="305"/>
    <lineage>
        <taxon>Bacteria</taxon>
        <taxon>Pseudomonadati</taxon>
        <taxon>Pseudomonadota</taxon>
        <taxon>Betaproteobacteria</taxon>
        <taxon>Burkholderiales</taxon>
        <taxon>Burkholderiaceae</taxon>
        <taxon>Ralstonia</taxon>
        <taxon>Ralstonia solanacearum species complex</taxon>
    </lineage>
</organism>
<dbReference type="RefSeq" id="WP_118869521.1">
    <property type="nucleotide sequence ID" value="NZ_CP022759.1"/>
</dbReference>
<dbReference type="Pfam" id="PF11843">
    <property type="entry name" value="DUF3363"/>
    <property type="match status" value="1"/>
</dbReference>
<gene>
    <name evidence="1" type="ORF">CJO77_08995</name>
</gene>
<name>A0AAD0SE40_RALSL</name>
<evidence type="ECO:0000313" key="2">
    <source>
        <dbReference type="Proteomes" id="UP000261758"/>
    </source>
</evidence>
<sequence length="652" mass="71993">MSNRDDDHFRVRPGAPKQRGDAYINKVLRQANKAGTKLGKTAGRVGQRPGSRLGRGHVAARFAGQGLGANARRVTIKARLVNLAKAGPRSIAAHLRYIEREGVDRHGGPGHAYGPTTDDADIEAFKEHGEGDRHQFRFIVSPEDAEQLDDLRTYTRHLMSRMEADLGTRLEWVAVDHWNTDNPHTHVVVRGKDDTGKDLIISRDYIAEGMRRRASELATEWLGPRTELEMQHAMQREVEQERWTGLDRALQREVGDDGLVRTERFAEPRLQRQRQVLIGRLQCLQRMGLATEQQPGAWAVHAEAEPTLRAMGERGDIIRTMQRAMSGKSRELAVFEPGNDGCTLIGRVAGKGLADELHDKGYLIVDGTDGKAHYVALPPRSELEQYPTGAVVEVKGAADVRAADRNIAALAVDGVYRTDHHLAVAQGQAMPDRDPREVVAAHVRRLEALRRAGIVEREAEGVWRVPDDLAERGRLYDAQRLGGVAVDLKSHLPIERQARVIGATWLDQQLIGGGKGLGDLGFGAEVKDALRERADFLVERGLAERRGQRVAFASNLLATLRGRELAQAAKDITAETGLEHRPVADGQHVTGIYRRSVMLASGRYAMLDDGIGFSLVPWKPVIEQRLGQQLAATVHGGGVSWEIRRQRGPSIG</sequence>
<accession>A0AAD0SE40</accession>
<reference evidence="1 2" key="1">
    <citation type="submission" date="2017-08" db="EMBL/GenBank/DDBJ databases">
        <title>Genome sequences of Ralstonia solanacearum Species Complex (RSSC) isolated from Potato bacterial wilts in Korea.</title>
        <authorList>
            <person name="Cho H."/>
            <person name="Song E.-S."/>
            <person name="Lee Y.K."/>
            <person name="Lee S."/>
            <person name="Lee S.-W."/>
            <person name="Jo A."/>
            <person name="Kim J.-G."/>
            <person name="Hwang I."/>
        </authorList>
    </citation>
    <scope>NUCLEOTIDE SEQUENCE [LARGE SCALE GENOMIC DNA]</scope>
    <source>
        <strain evidence="1 2">T98</strain>
    </source>
</reference>